<dbReference type="EMBL" id="SEKV01000433">
    <property type="protein sequence ID" value="TFY57374.1"/>
    <property type="molecule type" value="Genomic_DNA"/>
</dbReference>
<dbReference type="SMART" id="SM01230">
    <property type="entry name" value="Gln-synt_C"/>
    <property type="match status" value="1"/>
</dbReference>
<reference evidence="6 7" key="1">
    <citation type="submission" date="2019-01" db="EMBL/GenBank/DDBJ databases">
        <title>Genome sequencing of the rare red list fungi Fomitopsis rosea.</title>
        <authorList>
            <person name="Buettner E."/>
            <person name="Kellner H."/>
        </authorList>
    </citation>
    <scope>NUCLEOTIDE SEQUENCE [LARGE SCALE GENOMIC DNA]</scope>
    <source>
        <strain evidence="6 7">DSM 105464</strain>
    </source>
</reference>
<dbReference type="SUPFAM" id="SSF55931">
    <property type="entry name" value="Glutamine synthetase/guanido kinase"/>
    <property type="match status" value="1"/>
</dbReference>
<comment type="caution">
    <text evidence="6">The sequence shown here is derived from an EMBL/GenBank/DDBJ whole genome shotgun (WGS) entry which is preliminary data.</text>
</comment>
<feature type="domain" description="GS catalytic" evidence="5">
    <location>
        <begin position="225"/>
        <end position="432"/>
    </location>
</feature>
<dbReference type="Pfam" id="PF00120">
    <property type="entry name" value="Gln-synt_C"/>
    <property type="match status" value="2"/>
</dbReference>
<dbReference type="InterPro" id="IPR036651">
    <property type="entry name" value="Gln_synt_N_sf"/>
</dbReference>
<dbReference type="PANTHER" id="PTHR43785">
    <property type="entry name" value="GAMMA-GLUTAMYLPUTRESCINE SYNTHETASE"/>
    <property type="match status" value="1"/>
</dbReference>
<keyword evidence="2" id="KW-0436">Ligase</keyword>
<dbReference type="Gene3D" id="3.30.590.10">
    <property type="entry name" value="Glutamine synthetase/guanido kinase, catalytic domain"/>
    <property type="match status" value="2"/>
</dbReference>
<evidence type="ECO:0000313" key="7">
    <source>
        <dbReference type="Proteomes" id="UP000298390"/>
    </source>
</evidence>
<dbReference type="InterPro" id="IPR008146">
    <property type="entry name" value="Gln_synth_cat_dom"/>
</dbReference>
<dbReference type="PROSITE" id="PS51987">
    <property type="entry name" value="GS_CATALYTIC"/>
    <property type="match status" value="1"/>
</dbReference>
<dbReference type="GO" id="GO:0004356">
    <property type="term" value="F:glutamine synthetase activity"/>
    <property type="evidence" value="ECO:0007669"/>
    <property type="project" value="InterPro"/>
</dbReference>
<dbReference type="PANTHER" id="PTHR43785:SF2">
    <property type="entry name" value="TYPE-1 GLUTAMINE SYNTHETASE 1"/>
    <property type="match status" value="1"/>
</dbReference>
<dbReference type="Gene3D" id="3.10.20.70">
    <property type="entry name" value="Glutamine synthetase, N-terminal domain"/>
    <property type="match status" value="1"/>
</dbReference>
<gene>
    <name evidence="6" type="ORF">EVJ58_g7058</name>
</gene>
<evidence type="ECO:0000256" key="3">
    <source>
        <dbReference type="PROSITE-ProRule" id="PRU01331"/>
    </source>
</evidence>
<evidence type="ECO:0000259" key="5">
    <source>
        <dbReference type="PROSITE" id="PS51987"/>
    </source>
</evidence>
<dbReference type="Proteomes" id="UP000298390">
    <property type="component" value="Unassembled WGS sequence"/>
</dbReference>
<evidence type="ECO:0000256" key="1">
    <source>
        <dbReference type="ARBA" id="ARBA00021364"/>
    </source>
</evidence>
<accession>A0A4Y9Y4F6</accession>
<dbReference type="GO" id="GO:0006542">
    <property type="term" value="P:glutamine biosynthetic process"/>
    <property type="evidence" value="ECO:0007669"/>
    <property type="project" value="InterPro"/>
</dbReference>
<comment type="similarity">
    <text evidence="3 4">Belongs to the glutamine synthetase family.</text>
</comment>
<dbReference type="AlphaFoldDB" id="A0A4Y9Y4F6"/>
<sequence length="432" mass="47041">MSQIGILYKPEQASKPKYASVHDLQLEERGIRYVRVQWVDLVNTVRFRILPASYFTRLFETARPGVCLSKVTLGLVGVNMAEGFSGTGEHLYVVDLNSFRLSPYAPGHAVLMGWFQEKTPLPNGSLATPLCPRTLLKNIVNEAQTNAGLSFLAGFESEFILLSATSPKPVTLNNAGWSCAAKFRTGTVENTVLQEIADNLQDAGVELQMIHAESAPGQFEVVTGGNGAHVHFSVHSSRPPTSGTRRDAALAPTLTATERSFLQGILEHLPALCALTLPTSASYARMADGIWSGGTYSSWGLDNKDTPIRLCGSQGAHHFEMKTADGTSNPYLVLAGTLAAGLRGVLTGAELKSGDCAKPVAFMSEDERKAVGLENPLRLPRTVGDARERLQEDEQLREMLGDEFVTKYVAVLEKFLKLPSEEETITHLVEYY</sequence>
<organism evidence="6 7">
    <name type="scientific">Rhodofomes roseus</name>
    <dbReference type="NCBI Taxonomy" id="34475"/>
    <lineage>
        <taxon>Eukaryota</taxon>
        <taxon>Fungi</taxon>
        <taxon>Dikarya</taxon>
        <taxon>Basidiomycota</taxon>
        <taxon>Agaricomycotina</taxon>
        <taxon>Agaricomycetes</taxon>
        <taxon>Polyporales</taxon>
        <taxon>Rhodofomes</taxon>
    </lineage>
</organism>
<proteinExistence type="inferred from homology"/>
<name>A0A4Y9Y4F6_9APHY</name>
<dbReference type="InterPro" id="IPR014746">
    <property type="entry name" value="Gln_synth/guanido_kin_cat_dom"/>
</dbReference>
<evidence type="ECO:0000313" key="6">
    <source>
        <dbReference type="EMBL" id="TFY57374.1"/>
    </source>
</evidence>
<evidence type="ECO:0000256" key="4">
    <source>
        <dbReference type="RuleBase" id="RU000384"/>
    </source>
</evidence>
<evidence type="ECO:0000256" key="2">
    <source>
        <dbReference type="ARBA" id="ARBA00022598"/>
    </source>
</evidence>
<dbReference type="STRING" id="34475.A0A4Y9Y4F6"/>
<protein>
    <recommendedName>
        <fullName evidence="1">Glutamine synthetase</fullName>
    </recommendedName>
</protein>